<dbReference type="AlphaFoldDB" id="A0A6A6TRN5"/>
<feature type="compositionally biased region" description="Basic and acidic residues" evidence="2">
    <location>
        <begin position="102"/>
        <end position="123"/>
    </location>
</feature>
<keyword evidence="4" id="KW-1185">Reference proteome</keyword>
<feature type="compositionally biased region" description="Low complexity" evidence="2">
    <location>
        <begin position="135"/>
        <end position="146"/>
    </location>
</feature>
<evidence type="ECO:0000256" key="1">
    <source>
        <dbReference type="SAM" id="Coils"/>
    </source>
</evidence>
<gene>
    <name evidence="3" type="ORF">K491DRAFT_773568</name>
</gene>
<feature type="compositionally biased region" description="Polar residues" evidence="2">
    <location>
        <begin position="60"/>
        <end position="76"/>
    </location>
</feature>
<sequence length="307" mass="33924">MYPFIQQPFGITHAMGAAFHGYSPPPGVSQSYLSQRIQNAGLVPNIDLTTPTKTGRGHGDNNTLGPTLGSPFQTPTAHRDEAGRFRGAGNGERGGKRLPSRFPRERLESPSEDFIARTIEKGRGHQNQRASASLTVGTGATTETPTQQKRRRSSTEEPSQRPVRSTRTVVNYRRVAGISESPAPEDDSAPGPHRDDSLPPVNNRRFTRSGSSNRSASEVDTSYQLLPEGLQPVRTAMGANAFDQFYAWVKLHVEEYITEEEMNIQLGRLCQINDAGAKRRILKMIKELINDRKEAELQTQDQSAESQ</sequence>
<reference evidence="3" key="1">
    <citation type="journal article" date="2020" name="Stud. Mycol.">
        <title>101 Dothideomycetes genomes: a test case for predicting lifestyles and emergence of pathogens.</title>
        <authorList>
            <person name="Haridas S."/>
            <person name="Albert R."/>
            <person name="Binder M."/>
            <person name="Bloem J."/>
            <person name="Labutti K."/>
            <person name="Salamov A."/>
            <person name="Andreopoulos B."/>
            <person name="Baker S."/>
            <person name="Barry K."/>
            <person name="Bills G."/>
            <person name="Bluhm B."/>
            <person name="Cannon C."/>
            <person name="Castanera R."/>
            <person name="Culley D."/>
            <person name="Daum C."/>
            <person name="Ezra D."/>
            <person name="Gonzalez J."/>
            <person name="Henrissat B."/>
            <person name="Kuo A."/>
            <person name="Liang C."/>
            <person name="Lipzen A."/>
            <person name="Lutzoni F."/>
            <person name="Magnuson J."/>
            <person name="Mondo S."/>
            <person name="Nolan M."/>
            <person name="Ohm R."/>
            <person name="Pangilinan J."/>
            <person name="Park H.-J."/>
            <person name="Ramirez L."/>
            <person name="Alfaro M."/>
            <person name="Sun H."/>
            <person name="Tritt A."/>
            <person name="Yoshinaga Y."/>
            <person name="Zwiers L.-H."/>
            <person name="Turgeon B."/>
            <person name="Goodwin S."/>
            <person name="Spatafora J."/>
            <person name="Crous P."/>
            <person name="Grigoriev I."/>
        </authorList>
    </citation>
    <scope>NUCLEOTIDE SEQUENCE</scope>
    <source>
        <strain evidence="3">CBS 122681</strain>
    </source>
</reference>
<organism evidence="3 4">
    <name type="scientific">Lophiostoma macrostomum CBS 122681</name>
    <dbReference type="NCBI Taxonomy" id="1314788"/>
    <lineage>
        <taxon>Eukaryota</taxon>
        <taxon>Fungi</taxon>
        <taxon>Dikarya</taxon>
        <taxon>Ascomycota</taxon>
        <taxon>Pezizomycotina</taxon>
        <taxon>Dothideomycetes</taxon>
        <taxon>Pleosporomycetidae</taxon>
        <taxon>Pleosporales</taxon>
        <taxon>Lophiostomataceae</taxon>
        <taxon>Lophiostoma</taxon>
    </lineage>
</organism>
<dbReference type="EMBL" id="MU004291">
    <property type="protein sequence ID" value="KAF2662001.1"/>
    <property type="molecule type" value="Genomic_DNA"/>
</dbReference>
<protein>
    <submittedName>
        <fullName evidence="3">Uncharacterized protein</fullName>
    </submittedName>
</protein>
<feature type="coiled-coil region" evidence="1">
    <location>
        <begin position="278"/>
        <end position="305"/>
    </location>
</feature>
<evidence type="ECO:0000313" key="4">
    <source>
        <dbReference type="Proteomes" id="UP000799324"/>
    </source>
</evidence>
<name>A0A6A6TRN5_9PLEO</name>
<dbReference type="Proteomes" id="UP000799324">
    <property type="component" value="Unassembled WGS sequence"/>
</dbReference>
<feature type="compositionally biased region" description="Polar residues" evidence="2">
    <location>
        <begin position="125"/>
        <end position="134"/>
    </location>
</feature>
<evidence type="ECO:0000313" key="3">
    <source>
        <dbReference type="EMBL" id="KAF2662001.1"/>
    </source>
</evidence>
<keyword evidence="1" id="KW-0175">Coiled coil</keyword>
<accession>A0A6A6TRN5</accession>
<feature type="region of interest" description="Disordered" evidence="2">
    <location>
        <begin position="46"/>
        <end position="220"/>
    </location>
</feature>
<proteinExistence type="predicted"/>
<evidence type="ECO:0000256" key="2">
    <source>
        <dbReference type="SAM" id="MobiDB-lite"/>
    </source>
</evidence>
<feature type="compositionally biased region" description="Polar residues" evidence="2">
    <location>
        <begin position="208"/>
        <end position="220"/>
    </location>
</feature>